<dbReference type="HOGENOM" id="CLU_308333_0_0_9"/>
<proteinExistence type="predicted"/>
<dbReference type="Proteomes" id="UP000005316">
    <property type="component" value="Unassembled WGS sequence"/>
</dbReference>
<organism evidence="2 3">
    <name type="scientific">Sporosarcina newyorkensis 2681</name>
    <dbReference type="NCBI Taxonomy" id="1027292"/>
    <lineage>
        <taxon>Bacteria</taxon>
        <taxon>Bacillati</taxon>
        <taxon>Bacillota</taxon>
        <taxon>Bacilli</taxon>
        <taxon>Bacillales</taxon>
        <taxon>Caryophanaceae</taxon>
        <taxon>Sporosarcina</taxon>
    </lineage>
</organism>
<comment type="caution">
    <text evidence="2">The sequence shown here is derived from an EMBL/GenBank/DDBJ whole genome shotgun (WGS) entry which is preliminary data.</text>
</comment>
<dbReference type="eggNOG" id="ENOG5033TRA">
    <property type="taxonomic scope" value="Bacteria"/>
</dbReference>
<accession>F9DR05</accession>
<evidence type="ECO:0000313" key="2">
    <source>
        <dbReference type="EMBL" id="EGQ26755.1"/>
    </source>
</evidence>
<keyword evidence="1" id="KW-0732">Signal</keyword>
<gene>
    <name evidence="2" type="ORF">HMPREF9372_1235</name>
</gene>
<evidence type="ECO:0000313" key="3">
    <source>
        <dbReference type="Proteomes" id="UP000005316"/>
    </source>
</evidence>
<reference evidence="2 3" key="1">
    <citation type="submission" date="2011-04" db="EMBL/GenBank/DDBJ databases">
        <authorList>
            <person name="Muzny D."/>
            <person name="Qin X."/>
            <person name="Deng J."/>
            <person name="Jiang H."/>
            <person name="Liu Y."/>
            <person name="Qu J."/>
            <person name="Song X.-Z."/>
            <person name="Zhang L."/>
            <person name="Thornton R."/>
            <person name="Coyle M."/>
            <person name="Francisco L."/>
            <person name="Jackson L."/>
            <person name="Javaid M."/>
            <person name="Korchina V."/>
            <person name="Kovar C."/>
            <person name="Mata R."/>
            <person name="Mathew T."/>
            <person name="Ngo R."/>
            <person name="Nguyen L."/>
            <person name="Nguyen N."/>
            <person name="Okwuonu G."/>
            <person name="Ongeri F."/>
            <person name="Pham C."/>
            <person name="Simmons D."/>
            <person name="Wilczek-Boney K."/>
            <person name="Hale W."/>
            <person name="Jakkamsetti A."/>
            <person name="Pham P."/>
            <person name="Ruth R."/>
            <person name="San Lucas F."/>
            <person name="Warren J."/>
            <person name="Zhang J."/>
            <person name="Zhao Z."/>
            <person name="Zhou C."/>
            <person name="Zhu D."/>
            <person name="Lee S."/>
            <person name="Bess C."/>
            <person name="Blankenburg K."/>
            <person name="Forbes L."/>
            <person name="Fu Q."/>
            <person name="Gubbala S."/>
            <person name="Hirani K."/>
            <person name="Jayaseelan J.C."/>
            <person name="Lara F."/>
            <person name="Munidasa M."/>
            <person name="Palculict T."/>
            <person name="Patil S."/>
            <person name="Pu L.-L."/>
            <person name="Saada N."/>
            <person name="Tang L."/>
            <person name="Weissenberger G."/>
            <person name="Zhu Y."/>
            <person name="Hemphill L."/>
            <person name="Shang Y."/>
            <person name="Youmans B."/>
            <person name="Ayvaz T."/>
            <person name="Ross M."/>
            <person name="Santibanez J."/>
            <person name="Aqrawi P."/>
            <person name="Gross S."/>
            <person name="Joshi V."/>
            <person name="Fowler G."/>
            <person name="Nazareth L."/>
            <person name="Reid J."/>
            <person name="Worley K."/>
            <person name="Petrosino J."/>
            <person name="Highlander S."/>
            <person name="Gibbs R."/>
        </authorList>
    </citation>
    <scope>NUCLEOTIDE SEQUENCE [LARGE SCALE GENOMIC DNA]</scope>
    <source>
        <strain evidence="2 3">2681</strain>
    </source>
</reference>
<dbReference type="InterPro" id="IPR014755">
    <property type="entry name" value="Cu-Rt/internalin_Ig-like"/>
</dbReference>
<protein>
    <submittedName>
        <fullName evidence="2">Uncharacterized protein</fullName>
    </submittedName>
</protein>
<sequence length="957" mass="102261">MKLDISGLEYGKNYTVVVKDLHVDGETLENLTATFTTPAVTDLWNLEVTPAKSTIEADGHDNTTVTFSLVDKVTGQVDTNANDIVLDLNTTYGQLAQKRATIQNGKATVVLRSEFYAQGMTAKIDAQIIEASGDYKDLIGQVVGVGTVKFEASGSTEVDSVNLTAANSNEADRVTLTFDKPVSLAQFIETDAQGRLTDVLKDNVAVTQGATEKEVVGFLPGPNNKTVIAVLKRDEFLTDNSDVQVVSTVENSLGKETVSDVAFKFVDARTPNVTSVTPEGQNKLVVKFSEPVDKATYLIDGKYKETTHFTVAPGQFYFDHEAKQFVDERHLATLTLGNGYNEDPDRLGYFKPGKHALQVSKIYDFAANSDENNIGTTQNLDFTVAENNDVAKASVIVDSPEQFRVSFDKAATLADPSGSIALEVYDAENDVWKLANGTEGTKNVPFKVVTIPGKVNQYKVALKQDWTEIYDTTETKDNYYNDKYRLVVKKDKVTTEVNGKKNTEDINLSLNYVGSALNTPDITSPEIADITPVNNADVEGQFVVTMDEPIKLYGSEQDETLAQGQEELPRTTVEFIGKDKDGKTRTFIGKVGELVDNGIDNKFLVNWVERDGATPQTVVNDGGSENWTVVVKSISDDVGNTAATTSKTFTIKKEVTEASNFAVKKSGATYLVAGTEGAENDTITITFTDSVALTGTGSATDPANYTLNGKALPVSTAIELVDSEDGIDDNTIQITVGPNTLLPSNVITLGKNLESKDGKVLEGEYSFTFDVTPAENPDTTAPDALVADNATMSDTGFIATDLEADATVNVYAEGTDPETDEPVATATVASNGEVTITGLTAETAYDVYVVDAAGNYSAKTTVTTEATPDTTAPGALVADNATMSDTGFTATDLEADATVNVYAEGTDPETDEPVATATVASNGEVTITGLTAETEYDVYVVDAAGNSSTKTTVTTTA</sequence>
<dbReference type="AlphaFoldDB" id="F9DR05"/>
<dbReference type="Gene3D" id="2.60.40.1220">
    <property type="match status" value="1"/>
</dbReference>
<evidence type="ECO:0000256" key="1">
    <source>
        <dbReference type="ARBA" id="ARBA00022729"/>
    </source>
</evidence>
<name>F9DR05_9BACL</name>
<dbReference type="EMBL" id="AFPZ01000033">
    <property type="protein sequence ID" value="EGQ26755.1"/>
    <property type="molecule type" value="Genomic_DNA"/>
</dbReference>